<dbReference type="Proteomes" id="UP000887566">
    <property type="component" value="Unplaced"/>
</dbReference>
<accession>A0A914W7N4</accession>
<evidence type="ECO:0000313" key="2">
    <source>
        <dbReference type="Proteomes" id="UP000887566"/>
    </source>
</evidence>
<protein>
    <submittedName>
        <fullName evidence="3">Uncharacterized protein</fullName>
    </submittedName>
</protein>
<name>A0A914W7N4_9BILA</name>
<reference evidence="3" key="1">
    <citation type="submission" date="2022-11" db="UniProtKB">
        <authorList>
            <consortium name="WormBaseParasite"/>
        </authorList>
    </citation>
    <scope>IDENTIFICATION</scope>
</reference>
<keyword evidence="2" id="KW-1185">Reference proteome</keyword>
<dbReference type="AlphaFoldDB" id="A0A914W7N4"/>
<feature type="region of interest" description="Disordered" evidence="1">
    <location>
        <begin position="1"/>
        <end position="22"/>
    </location>
</feature>
<evidence type="ECO:0000313" key="3">
    <source>
        <dbReference type="WBParaSite" id="PSAMB.scaffold3395size18444.g21359.t1"/>
    </source>
</evidence>
<evidence type="ECO:0000256" key="1">
    <source>
        <dbReference type="SAM" id="MobiDB-lite"/>
    </source>
</evidence>
<organism evidence="2 3">
    <name type="scientific">Plectus sambesii</name>
    <dbReference type="NCBI Taxonomy" id="2011161"/>
    <lineage>
        <taxon>Eukaryota</taxon>
        <taxon>Metazoa</taxon>
        <taxon>Ecdysozoa</taxon>
        <taxon>Nematoda</taxon>
        <taxon>Chromadorea</taxon>
        <taxon>Plectida</taxon>
        <taxon>Plectina</taxon>
        <taxon>Plectoidea</taxon>
        <taxon>Plectidae</taxon>
        <taxon>Plectus</taxon>
    </lineage>
</organism>
<proteinExistence type="predicted"/>
<sequence length="84" mass="8798">MISPTSSSKEEDDDLDGVIIPGSGGVGDVQSFRAQSFRAIGQSQTLVGWAANFRGAAEYKQKPPSNPAITRGAFGGRIASTINR</sequence>
<feature type="region of interest" description="Disordered" evidence="1">
    <location>
        <begin position="59"/>
        <end position="84"/>
    </location>
</feature>
<dbReference type="WBParaSite" id="PSAMB.scaffold3395size18444.g21359.t1">
    <property type="protein sequence ID" value="PSAMB.scaffold3395size18444.g21359.t1"/>
    <property type="gene ID" value="PSAMB.scaffold3395size18444.g21359"/>
</dbReference>